<sequence length="297" mass="32842">MLRGRSLPDPVTTTAPVGLADEQRAVLEAWLPGFRIERDHSWGLTSTVVLEVEHDGRRLVVKAADPRDGHFPRGVRAHRSWLGPWVEAGRAPRLLHLDEDTRILVTEFVPGDLVLGGPHELDPDVHRQAGALLAMMHGQGSVVDDTYCAREQATTLAWLDRPHRIAPETAARVRDVVEAWDLPPAVLVPTHGDWQPRNWVLDGGGAVHAIDFGRADLRPAATDFARLAAQQFRADPALEQAFVSGYGVDPREPAAWRRHLLREAVSTAAWAHQVGDEPFERQGLRMVDEALARVEVA</sequence>
<dbReference type="InterPro" id="IPR002575">
    <property type="entry name" value="Aminoglycoside_PTrfase"/>
</dbReference>
<feature type="domain" description="Aminoglycoside phosphotransferase" evidence="1">
    <location>
        <begin position="49"/>
        <end position="256"/>
    </location>
</feature>
<protein>
    <recommendedName>
        <fullName evidence="1">Aminoglycoside phosphotransferase domain-containing protein</fullName>
    </recommendedName>
</protein>
<dbReference type="Pfam" id="PF01636">
    <property type="entry name" value="APH"/>
    <property type="match status" value="1"/>
</dbReference>
<evidence type="ECO:0000313" key="2">
    <source>
        <dbReference type="EMBL" id="GGB66182.1"/>
    </source>
</evidence>
<dbReference type="Gene3D" id="3.90.1200.10">
    <property type="match status" value="1"/>
</dbReference>
<evidence type="ECO:0000259" key="1">
    <source>
        <dbReference type="Pfam" id="PF01636"/>
    </source>
</evidence>
<accession>A0A8H9KR14</accession>
<dbReference type="InterPro" id="IPR011009">
    <property type="entry name" value="Kinase-like_dom_sf"/>
</dbReference>
<comment type="caution">
    <text evidence="2">The sequence shown here is derived from an EMBL/GenBank/DDBJ whole genome shotgun (WGS) entry which is preliminary data.</text>
</comment>
<organism evidence="2 3">
    <name type="scientific">Knoellia flava</name>
    <dbReference type="NCBI Taxonomy" id="913969"/>
    <lineage>
        <taxon>Bacteria</taxon>
        <taxon>Bacillati</taxon>
        <taxon>Actinomycetota</taxon>
        <taxon>Actinomycetes</taxon>
        <taxon>Micrococcales</taxon>
        <taxon>Intrasporangiaceae</taxon>
        <taxon>Knoellia</taxon>
    </lineage>
</organism>
<reference evidence="2" key="1">
    <citation type="journal article" date="2014" name="Int. J. Syst. Evol. Microbiol.">
        <title>Complete genome sequence of Corynebacterium casei LMG S-19264T (=DSM 44701T), isolated from a smear-ripened cheese.</title>
        <authorList>
            <consortium name="US DOE Joint Genome Institute (JGI-PGF)"/>
            <person name="Walter F."/>
            <person name="Albersmeier A."/>
            <person name="Kalinowski J."/>
            <person name="Ruckert C."/>
        </authorList>
    </citation>
    <scope>NUCLEOTIDE SEQUENCE</scope>
    <source>
        <strain evidence="2">CGMCC 1.10749</strain>
    </source>
</reference>
<gene>
    <name evidence="2" type="ORF">GCM10011314_01710</name>
</gene>
<dbReference type="Proteomes" id="UP000628079">
    <property type="component" value="Unassembled WGS sequence"/>
</dbReference>
<reference evidence="2" key="2">
    <citation type="submission" date="2020-09" db="EMBL/GenBank/DDBJ databases">
        <authorList>
            <person name="Sun Q."/>
            <person name="Zhou Y."/>
        </authorList>
    </citation>
    <scope>NUCLEOTIDE SEQUENCE</scope>
    <source>
        <strain evidence="2">CGMCC 1.10749</strain>
    </source>
</reference>
<name>A0A8H9KR14_9MICO</name>
<evidence type="ECO:0000313" key="3">
    <source>
        <dbReference type="Proteomes" id="UP000628079"/>
    </source>
</evidence>
<dbReference type="SUPFAM" id="SSF56112">
    <property type="entry name" value="Protein kinase-like (PK-like)"/>
    <property type="match status" value="1"/>
</dbReference>
<dbReference type="RefSeq" id="WP_229708260.1">
    <property type="nucleotide sequence ID" value="NZ_BMEA01000001.1"/>
</dbReference>
<dbReference type="AlphaFoldDB" id="A0A8H9KR14"/>
<dbReference type="EMBL" id="BMEA01000001">
    <property type="protein sequence ID" value="GGB66182.1"/>
    <property type="molecule type" value="Genomic_DNA"/>
</dbReference>
<proteinExistence type="predicted"/>